<sequence>MGFQDLEHRLTWEHQTHLYLKKAKADQVAVGTAGAHRAGLVDLPVGEAR</sequence>
<name>A0A2S8IH70_RHOOP</name>
<comment type="caution">
    <text evidence="1">The sequence shown here is derived from an EMBL/GenBank/DDBJ whole genome shotgun (WGS) entry which is preliminary data.</text>
</comment>
<protein>
    <submittedName>
        <fullName evidence="1">Acyl-CoA dehydrogenase</fullName>
    </submittedName>
</protein>
<evidence type="ECO:0000313" key="1">
    <source>
        <dbReference type="EMBL" id="PQP13722.1"/>
    </source>
</evidence>
<dbReference type="EMBL" id="PUIO01000099">
    <property type="protein sequence ID" value="PQP13722.1"/>
    <property type="molecule type" value="Genomic_DNA"/>
</dbReference>
<evidence type="ECO:0000313" key="2">
    <source>
        <dbReference type="Proteomes" id="UP000239290"/>
    </source>
</evidence>
<organism evidence="1 2">
    <name type="scientific">Rhodococcus opacus</name>
    <name type="common">Nocardia opaca</name>
    <dbReference type="NCBI Taxonomy" id="37919"/>
    <lineage>
        <taxon>Bacteria</taxon>
        <taxon>Bacillati</taxon>
        <taxon>Actinomycetota</taxon>
        <taxon>Actinomycetes</taxon>
        <taxon>Mycobacteriales</taxon>
        <taxon>Nocardiaceae</taxon>
        <taxon>Rhodococcus</taxon>
    </lineage>
</organism>
<gene>
    <name evidence="1" type="ORF">C5613_42080</name>
</gene>
<dbReference type="AlphaFoldDB" id="A0A2S8IH70"/>
<dbReference type="Proteomes" id="UP000239290">
    <property type="component" value="Unassembled WGS sequence"/>
</dbReference>
<reference evidence="2" key="1">
    <citation type="submission" date="2018-02" db="EMBL/GenBank/DDBJ databases">
        <title>Draft genome sequencing of Rhodococcus opacus KU647198.</title>
        <authorList>
            <person name="Zheng B.-X."/>
        </authorList>
    </citation>
    <scope>NUCLEOTIDE SEQUENCE [LARGE SCALE GENOMIC DNA]</scope>
    <source>
        <strain evidence="2">04-OD7</strain>
    </source>
</reference>
<accession>A0A2S8IH70</accession>
<dbReference type="RefSeq" id="WP_105423778.1">
    <property type="nucleotide sequence ID" value="NZ_PUIO01000099.1"/>
</dbReference>
<proteinExistence type="predicted"/>